<feature type="transmembrane region" description="Helical" evidence="8">
    <location>
        <begin position="335"/>
        <end position="363"/>
    </location>
</feature>
<dbReference type="Gene3D" id="3.40.190.10">
    <property type="entry name" value="Periplasmic binding protein-like II"/>
    <property type="match status" value="1"/>
</dbReference>
<evidence type="ECO:0000313" key="11">
    <source>
        <dbReference type="RefSeq" id="XP_030379264.1"/>
    </source>
</evidence>
<dbReference type="SUPFAM" id="SSF53850">
    <property type="entry name" value="Periplasmic binding protein-like II"/>
    <property type="match status" value="1"/>
</dbReference>
<evidence type="ECO:0000256" key="4">
    <source>
        <dbReference type="ARBA" id="ARBA00022989"/>
    </source>
</evidence>
<keyword evidence="5 8" id="KW-0472">Membrane</keyword>
<organism evidence="10 11">
    <name type="scientific">Drosophila lebanonensis</name>
    <name type="common">Fruit fly</name>
    <name type="synonym">Scaptodrosophila lebanonensis</name>
    <dbReference type="NCBI Taxonomy" id="7225"/>
    <lineage>
        <taxon>Eukaryota</taxon>
        <taxon>Metazoa</taxon>
        <taxon>Ecdysozoa</taxon>
        <taxon>Arthropoda</taxon>
        <taxon>Hexapoda</taxon>
        <taxon>Insecta</taxon>
        <taxon>Pterygota</taxon>
        <taxon>Neoptera</taxon>
        <taxon>Endopterygota</taxon>
        <taxon>Diptera</taxon>
        <taxon>Brachycera</taxon>
        <taxon>Muscomorpha</taxon>
        <taxon>Ephydroidea</taxon>
        <taxon>Drosophilidae</taxon>
        <taxon>Scaptodrosophila</taxon>
    </lineage>
</organism>
<dbReference type="InterPro" id="IPR056198">
    <property type="entry name" value="LBD_receptor"/>
</dbReference>
<gene>
    <name evidence="11" type="primary">LOC115627662</name>
</gene>
<reference evidence="11" key="1">
    <citation type="submission" date="2025-08" db="UniProtKB">
        <authorList>
            <consortium name="RefSeq"/>
        </authorList>
    </citation>
    <scope>IDENTIFICATION</scope>
    <source>
        <strain evidence="11">11010-0011.00</strain>
        <tissue evidence="11">Whole body</tissue>
    </source>
</reference>
<feature type="transmembrane region" description="Helical" evidence="8">
    <location>
        <begin position="530"/>
        <end position="553"/>
    </location>
</feature>
<dbReference type="PANTHER" id="PTHR42643">
    <property type="entry name" value="IONOTROPIC RECEPTOR 20A-RELATED"/>
    <property type="match status" value="1"/>
</dbReference>
<dbReference type="PANTHER" id="PTHR42643:SF30">
    <property type="entry name" value="IONOTROPIC RECEPTOR 40A-RELATED"/>
    <property type="match status" value="1"/>
</dbReference>
<keyword evidence="6" id="KW-0675">Receptor</keyword>
<evidence type="ECO:0000259" key="9">
    <source>
        <dbReference type="Pfam" id="PF24061"/>
    </source>
</evidence>
<evidence type="ECO:0000256" key="2">
    <source>
        <dbReference type="ARBA" id="ARBA00022475"/>
    </source>
</evidence>
<keyword evidence="10" id="KW-1185">Reference proteome</keyword>
<keyword evidence="4 8" id="KW-1133">Transmembrane helix</keyword>
<dbReference type="InterPro" id="IPR052192">
    <property type="entry name" value="Insect_Ionotropic_Sensory_Rcpt"/>
</dbReference>
<comment type="subcellular location">
    <subcellularLocation>
        <location evidence="1">Cell membrane</location>
        <topology evidence="1">Multi-pass membrane protein</topology>
    </subcellularLocation>
</comment>
<evidence type="ECO:0000256" key="3">
    <source>
        <dbReference type="ARBA" id="ARBA00022692"/>
    </source>
</evidence>
<evidence type="ECO:0000256" key="6">
    <source>
        <dbReference type="ARBA" id="ARBA00023170"/>
    </source>
</evidence>
<proteinExistence type="predicted"/>
<evidence type="ECO:0000256" key="8">
    <source>
        <dbReference type="SAM" id="Phobius"/>
    </source>
</evidence>
<keyword evidence="2" id="KW-1003">Cell membrane</keyword>
<accession>A0A6J2TT69</accession>
<dbReference type="OrthoDB" id="8050636at2759"/>
<sequence>MNLTNLLNFESMQYRGAQTQASAVNIFVANSLRTLIEDFYQRIAPAFIVIISCRRPSPMNFYRTIMQLLYENVDTMIIQLVHHNNEAPRRIEGPRLHNLLLVDSLDALLDIEIHTYTAQYDAHEYYYIFLQQRDARIPEDMQGVFEYCWRHQLIHCNVMTQSSGGEVIMHTYFPYTPTHCGHIVAVKINQFMGDAWQHRDYFPSKLKNFYQCPLPVVVRKMPPFFNVIGLEALGLHGLEGQLLQELANRLNFTIRLIALDKQDDDVWTEHQMLQLLQERKAQVAVGYIRKRLVYDANLTAVFPHYSNMLVSCLLKNAYNLTSIEMLRFPFQTITWLMLLLILSWLCFTLIVRAMYSALLYHVLRHHVHRRLPKTLLELMQGGYTAVLNRITLQDLSEVVSFEDFFSKRHVIIHSELEVEVLQNVEMRVQSPEAGAHPKIFGVLSRDTLMYLASKTQKPGAYHIVDESVIEQQLAMYLQKHSYLVQQFDQLIMSIQAVGLMNYWSSQLANEQYFRNMFLYREKRLRQPDLWGIYIIAATLYSFALLIFIGELLAELCSRLWTRWRIKTQHVFIH</sequence>
<dbReference type="AlphaFoldDB" id="A0A6J2TT69"/>
<dbReference type="GO" id="GO:0005886">
    <property type="term" value="C:plasma membrane"/>
    <property type="evidence" value="ECO:0007669"/>
    <property type="project" value="UniProtKB-SubCell"/>
</dbReference>
<keyword evidence="3 8" id="KW-0812">Transmembrane</keyword>
<evidence type="ECO:0000313" key="10">
    <source>
        <dbReference type="Proteomes" id="UP000504634"/>
    </source>
</evidence>
<dbReference type="CTD" id="31694"/>
<protein>
    <submittedName>
        <fullName evidence="11">Uncharacterized protein LOC115627662</fullName>
    </submittedName>
</protein>
<dbReference type="Proteomes" id="UP000504634">
    <property type="component" value="Unplaced"/>
</dbReference>
<dbReference type="RefSeq" id="XP_030379264.1">
    <property type="nucleotide sequence ID" value="XM_030523404.1"/>
</dbReference>
<evidence type="ECO:0000256" key="1">
    <source>
        <dbReference type="ARBA" id="ARBA00004651"/>
    </source>
</evidence>
<dbReference type="Pfam" id="PF24061">
    <property type="entry name" value="LBD_receptor"/>
    <property type="match status" value="1"/>
</dbReference>
<dbReference type="GeneID" id="115627662"/>
<evidence type="ECO:0000256" key="5">
    <source>
        <dbReference type="ARBA" id="ARBA00023136"/>
    </source>
</evidence>
<keyword evidence="7" id="KW-0325">Glycoprotein</keyword>
<feature type="domain" description="Putative ionotropic receptor ligand binding" evidence="9">
    <location>
        <begin position="19"/>
        <end position="208"/>
    </location>
</feature>
<name>A0A6J2TT69_DROLE</name>
<evidence type="ECO:0000256" key="7">
    <source>
        <dbReference type="ARBA" id="ARBA00023180"/>
    </source>
</evidence>